<evidence type="ECO:0000256" key="1">
    <source>
        <dbReference type="ARBA" id="ARBA00022491"/>
    </source>
</evidence>
<dbReference type="PANTHER" id="PTHR30055">
    <property type="entry name" value="HTH-TYPE TRANSCRIPTIONAL REGULATOR RUTR"/>
    <property type="match status" value="1"/>
</dbReference>
<evidence type="ECO:0000259" key="6">
    <source>
        <dbReference type="PROSITE" id="PS50977"/>
    </source>
</evidence>
<organism evidence="7 8">
    <name type="scientific">Stenotrophomonas geniculata N1</name>
    <dbReference type="NCBI Taxonomy" id="1167641"/>
    <lineage>
        <taxon>Bacteria</taxon>
        <taxon>Pseudomonadati</taxon>
        <taxon>Pseudomonadota</taxon>
        <taxon>Gammaproteobacteria</taxon>
        <taxon>Lysobacterales</taxon>
        <taxon>Lysobacteraceae</taxon>
        <taxon>Stenotrophomonas</taxon>
    </lineage>
</organism>
<evidence type="ECO:0000313" key="8">
    <source>
        <dbReference type="Proteomes" id="UP000036890"/>
    </source>
</evidence>
<evidence type="ECO:0000256" key="3">
    <source>
        <dbReference type="ARBA" id="ARBA00023125"/>
    </source>
</evidence>
<dbReference type="InterPro" id="IPR009057">
    <property type="entry name" value="Homeodomain-like_sf"/>
</dbReference>
<protein>
    <submittedName>
        <fullName evidence="7">TetR family transcriptional regulator</fullName>
    </submittedName>
</protein>
<proteinExistence type="predicted"/>
<dbReference type="InterPro" id="IPR039538">
    <property type="entry name" value="BetI_C"/>
</dbReference>
<keyword evidence="3 5" id="KW-0238">DNA-binding</keyword>
<dbReference type="PANTHER" id="PTHR30055:SF200">
    <property type="entry name" value="HTH-TYPE TRANSCRIPTIONAL REPRESSOR BDCR"/>
    <property type="match status" value="1"/>
</dbReference>
<gene>
    <name evidence="7" type="ORF">W7K_07315</name>
</gene>
<dbReference type="InterPro" id="IPR050109">
    <property type="entry name" value="HTH-type_TetR-like_transc_reg"/>
</dbReference>
<sequence length="214" mass="23376">MTPKSAVALTSEDPAAAHAEAQRRRILDAAQKCFITRGFHAGSIGDIAAEAEISQGLMYRYFANKRALILALIERQLRHDQASISEMPAASDLVDGLLECYQQWARGEVLPIHGNAIASVALYAEINAEAHRDPELAAVLRTHDKQTSAAIQAWLRQRDASLGRALDEERIAGRTLLLRLLVEGLAMRAVRDPDLPPARVRALLADAIGRVMAD</sequence>
<keyword evidence="1" id="KW-0678">Repressor</keyword>
<dbReference type="OrthoDB" id="63332at2"/>
<accession>A0A0L8ACM3</accession>
<dbReference type="SUPFAM" id="SSF48498">
    <property type="entry name" value="Tetracyclin repressor-like, C-terminal domain"/>
    <property type="match status" value="1"/>
</dbReference>
<dbReference type="PROSITE" id="PS50977">
    <property type="entry name" value="HTH_TETR_2"/>
    <property type="match status" value="1"/>
</dbReference>
<name>A0A0L8ACM3_9GAMM</name>
<keyword evidence="2" id="KW-0805">Transcription regulation</keyword>
<dbReference type="Proteomes" id="UP000036890">
    <property type="component" value="Unassembled WGS sequence"/>
</dbReference>
<dbReference type="AlphaFoldDB" id="A0A0L8ACM3"/>
<dbReference type="RefSeq" id="WP_010485518.1">
    <property type="nucleotide sequence ID" value="NZ_AJLO02000015.1"/>
</dbReference>
<dbReference type="Pfam" id="PF13977">
    <property type="entry name" value="TetR_C_6"/>
    <property type="match status" value="1"/>
</dbReference>
<dbReference type="GO" id="GO:0003700">
    <property type="term" value="F:DNA-binding transcription factor activity"/>
    <property type="evidence" value="ECO:0007669"/>
    <property type="project" value="TreeGrafter"/>
</dbReference>
<dbReference type="SUPFAM" id="SSF46689">
    <property type="entry name" value="Homeodomain-like"/>
    <property type="match status" value="1"/>
</dbReference>
<feature type="DNA-binding region" description="H-T-H motif" evidence="5">
    <location>
        <begin position="43"/>
        <end position="62"/>
    </location>
</feature>
<keyword evidence="4" id="KW-0804">Transcription</keyword>
<dbReference type="PRINTS" id="PR00455">
    <property type="entry name" value="HTHTETR"/>
</dbReference>
<feature type="domain" description="HTH tetR-type" evidence="6">
    <location>
        <begin position="20"/>
        <end position="80"/>
    </location>
</feature>
<dbReference type="Gene3D" id="1.10.357.10">
    <property type="entry name" value="Tetracycline Repressor, domain 2"/>
    <property type="match status" value="1"/>
</dbReference>
<dbReference type="Pfam" id="PF00440">
    <property type="entry name" value="TetR_N"/>
    <property type="match status" value="1"/>
</dbReference>
<evidence type="ECO:0000313" key="7">
    <source>
        <dbReference type="EMBL" id="KOF00144.1"/>
    </source>
</evidence>
<dbReference type="GO" id="GO:0000976">
    <property type="term" value="F:transcription cis-regulatory region binding"/>
    <property type="evidence" value="ECO:0007669"/>
    <property type="project" value="TreeGrafter"/>
</dbReference>
<comment type="caution">
    <text evidence="7">The sequence shown here is derived from an EMBL/GenBank/DDBJ whole genome shotgun (WGS) entry which is preliminary data.</text>
</comment>
<dbReference type="InterPro" id="IPR036271">
    <property type="entry name" value="Tet_transcr_reg_TetR-rel_C_sf"/>
</dbReference>
<evidence type="ECO:0000256" key="4">
    <source>
        <dbReference type="ARBA" id="ARBA00023163"/>
    </source>
</evidence>
<reference evidence="7 8" key="1">
    <citation type="journal article" date="2012" name="J. Bacteriol.">
        <title>Genome sequence of a novel nicotine-degrading strain, Pseudomonas geniculata N1.</title>
        <authorList>
            <person name="Tang H."/>
            <person name="Yu H."/>
            <person name="Tai C."/>
            <person name="Huang K."/>
            <person name="Liu Y."/>
            <person name="Wang L."/>
            <person name="Yao Y."/>
            <person name="Wu G."/>
            <person name="Xu P."/>
        </authorList>
    </citation>
    <scope>NUCLEOTIDE SEQUENCE [LARGE SCALE GENOMIC DNA]</scope>
    <source>
        <strain evidence="7 8">N1</strain>
    </source>
</reference>
<dbReference type="EMBL" id="AJLO02000015">
    <property type="protein sequence ID" value="KOF00144.1"/>
    <property type="molecule type" value="Genomic_DNA"/>
</dbReference>
<evidence type="ECO:0000256" key="2">
    <source>
        <dbReference type="ARBA" id="ARBA00023015"/>
    </source>
</evidence>
<dbReference type="PROSITE" id="PS01081">
    <property type="entry name" value="HTH_TETR_1"/>
    <property type="match status" value="1"/>
</dbReference>
<evidence type="ECO:0000256" key="5">
    <source>
        <dbReference type="PROSITE-ProRule" id="PRU00335"/>
    </source>
</evidence>
<dbReference type="InterPro" id="IPR001647">
    <property type="entry name" value="HTH_TetR"/>
</dbReference>
<dbReference type="InterPro" id="IPR023772">
    <property type="entry name" value="DNA-bd_HTH_TetR-type_CS"/>
</dbReference>